<evidence type="ECO:0000313" key="3">
    <source>
        <dbReference type="Proteomes" id="UP000610594"/>
    </source>
</evidence>
<evidence type="ECO:0000313" key="2">
    <source>
        <dbReference type="EMBL" id="NHZ63776.1"/>
    </source>
</evidence>
<evidence type="ECO:0000256" key="1">
    <source>
        <dbReference type="SAM" id="SignalP"/>
    </source>
</evidence>
<organism evidence="2 3">
    <name type="scientific">Massilia genomosp. 1</name>
    <dbReference type="NCBI Taxonomy" id="2609280"/>
    <lineage>
        <taxon>Bacteria</taxon>
        <taxon>Pseudomonadati</taxon>
        <taxon>Pseudomonadota</taxon>
        <taxon>Betaproteobacteria</taxon>
        <taxon>Burkholderiales</taxon>
        <taxon>Oxalobacteraceae</taxon>
        <taxon>Telluria group</taxon>
        <taxon>Massilia</taxon>
    </lineage>
</organism>
<sequence>MDRLKSTIFLVSILFSSALAAAPKADEGMRTVDVCYEPIYTISEVSSTIKSFPTTCVPLGRFTQGEERYRKLMVALGDMKSGFKRAELARGNPNAFAFDDVRVRILGSGITIFIDRSGEGIFNDKKFILTEIELLKVERVLGAIFDCMEHNEEDKLKRQQKPSP</sequence>
<keyword evidence="3" id="KW-1185">Reference proteome</keyword>
<reference evidence="2 3" key="1">
    <citation type="submission" date="2019-10" db="EMBL/GenBank/DDBJ databases">
        <title>Taxonomy of Antarctic Massilia spp.: description of Massilia rubra sp. nov., Massilia aquatica sp. nov., Massilia mucilaginosa sp. nov., Massilia frigida sp. nov. isolated from streams, lakes and regoliths.</title>
        <authorList>
            <person name="Holochova P."/>
            <person name="Sedlacek I."/>
            <person name="Kralova S."/>
            <person name="Maslanova I."/>
            <person name="Busse H.-J."/>
            <person name="Stankova E."/>
            <person name="Vrbovska V."/>
            <person name="Kovarovic V."/>
            <person name="Bartak M."/>
            <person name="Svec P."/>
            <person name="Pantucek R."/>
        </authorList>
    </citation>
    <scope>NUCLEOTIDE SEQUENCE [LARGE SCALE GENOMIC DNA]</scope>
    <source>
        <strain evidence="2 3">CCM 8694</strain>
    </source>
</reference>
<dbReference type="EMBL" id="WHJF01000039">
    <property type="protein sequence ID" value="NHZ63776.1"/>
    <property type="molecule type" value="Genomic_DNA"/>
</dbReference>
<gene>
    <name evidence="2" type="ORF">F1735_15945</name>
</gene>
<feature type="chain" id="PRO_5046678373" evidence="1">
    <location>
        <begin position="22"/>
        <end position="164"/>
    </location>
</feature>
<dbReference type="RefSeq" id="WP_167237858.1">
    <property type="nucleotide sequence ID" value="NZ_WHJF01000039.1"/>
</dbReference>
<protein>
    <submittedName>
        <fullName evidence="2">Uncharacterized protein</fullName>
    </submittedName>
</protein>
<accession>A0ABX0MN51</accession>
<dbReference type="Proteomes" id="UP000610594">
    <property type="component" value="Unassembled WGS sequence"/>
</dbReference>
<keyword evidence="1" id="KW-0732">Signal</keyword>
<feature type="signal peptide" evidence="1">
    <location>
        <begin position="1"/>
        <end position="21"/>
    </location>
</feature>
<proteinExistence type="predicted"/>
<comment type="caution">
    <text evidence="2">The sequence shown here is derived from an EMBL/GenBank/DDBJ whole genome shotgun (WGS) entry which is preliminary data.</text>
</comment>
<name>A0ABX0MN51_9BURK</name>